<dbReference type="EMBL" id="SOHE01000041">
    <property type="protein sequence ID" value="TFD50610.1"/>
    <property type="molecule type" value="Genomic_DNA"/>
</dbReference>
<gene>
    <name evidence="6" type="ORF">E3T55_09425</name>
</gene>
<evidence type="ECO:0000259" key="3">
    <source>
        <dbReference type="Pfam" id="PF13205"/>
    </source>
</evidence>
<evidence type="ECO:0000256" key="1">
    <source>
        <dbReference type="ARBA" id="ARBA00022729"/>
    </source>
</evidence>
<dbReference type="Pfam" id="PF13313">
    <property type="entry name" value="DUF4082"/>
    <property type="match status" value="2"/>
</dbReference>
<comment type="caution">
    <text evidence="6">The sequence shown here is derived from an EMBL/GenBank/DDBJ whole genome shotgun (WGS) entry which is preliminary data.</text>
</comment>
<evidence type="ECO:0000259" key="5">
    <source>
        <dbReference type="Pfam" id="PF20254"/>
    </source>
</evidence>
<organism evidence="6 7">
    <name type="scientific">Cryobacterium frigoriphilum</name>
    <dbReference type="NCBI Taxonomy" id="1259150"/>
    <lineage>
        <taxon>Bacteria</taxon>
        <taxon>Bacillati</taxon>
        <taxon>Actinomycetota</taxon>
        <taxon>Actinomycetes</taxon>
        <taxon>Micrococcales</taxon>
        <taxon>Microbacteriaceae</taxon>
        <taxon>Cryobacterium</taxon>
    </lineage>
</organism>
<dbReference type="AlphaFoldDB" id="A0A4R9A202"/>
<keyword evidence="1" id="KW-0732">Signal</keyword>
<evidence type="ECO:0000313" key="6">
    <source>
        <dbReference type="EMBL" id="TFD50610.1"/>
    </source>
</evidence>
<protein>
    <submittedName>
        <fullName evidence="6">DUF4082 domain-containing protein</fullName>
    </submittedName>
</protein>
<feature type="domain" description="DUF4082" evidence="4">
    <location>
        <begin position="658"/>
        <end position="804"/>
    </location>
</feature>
<feature type="domain" description="SbsA Ig-like" evidence="3">
    <location>
        <begin position="819"/>
        <end position="917"/>
    </location>
</feature>
<dbReference type="RefSeq" id="WP_134519284.1">
    <property type="nucleotide sequence ID" value="NZ_SOHE01000041.1"/>
</dbReference>
<keyword evidence="7" id="KW-1185">Reference proteome</keyword>
<dbReference type="Gene3D" id="2.60.40.650">
    <property type="match status" value="1"/>
</dbReference>
<sequence>MHTRGTPAPSRPRLLWASALAVALVGTLITGLFAPLGVPAARAAGPCDVPIVNAVACENTKAGTPASQWDVSGAGDPTIQGFATDMSVNLGGRIGFKVDTTAASFRIDIYRIGFYGGSGARAIGSVTATTARDQPNCVSNSGTGLVDCGNWSESASWTVPSTAVSGVYIARLVRTSGAAGASHVIFVVRDDASRSDLLFQTSDTTWQAYNQYGGNSLYTGSPVGRAYKVSYNRPVTTRGNAPEDSLFNAEYPMIRWLEANGYDVSYSSGVDSDRRGALIRNHKTFLSVGHDEYWSGNQRNQVEAARDAGVNLAFFSGNEVFWKTRWENSIDGSGTAFRTLVSYKETQANSRIDPTGIWTGTWRDPRFSPPADGGRPENALTGTSFRVNCCTTQMRTTGAFKSLRLWRGTRVAGLAASASTQLGTNTLGYEWDEDPDNGFRPAGLLPMSTTTVGGMDVLQDYGSSYASGSATHSLVQYRAASGALVFGAGTVQWSWGLDGTHDRGSTTPDTAMAQATVNLFADMGSQPATIRAGLSAASATTDSTPPTSAITSPAAGGIAANTTITITGTAADTGGGVVGAVEVSTDGARTWHRATGTTAWTYSWRTPGSGSATIQTRAVDDSSRLEVAGSGVTVTVGGTPPPPPPPVTCPCTLWDPATVPATPADTDTAAVELGTRFRADTSGAVTAVRFYKGPGNTGSHTGRLWSAAGGLLATATFSGETATGWQQASFATPVNLTAGAYYVVSYHAPVGRYAVAANLFTAAGLTRGPLYAPRDGESGANGVYRYGAAGQFPNATFQGSSYYVEPVFVPGTTPPPGPDTTRPTVTGRSPAAGATGVTTTSAVSATFSEAVSGGTLSVAASAGGVVAGTTALDGTGRVLTFTPSTALAAGTAYTVSLSGSADAAGNVMQAVSWTFTTASAPPPPGACPCSLWPTTTVPTTSTNGDSAAVELGVRFSSDVNGFVTGVRFYKGTGNTGTHLGRLWSTAGTQLATATFTGESATGWQQVTFATPVAVTAGTTYIASYYAPVGRYAADANYFATTGVDRAPLHAPVSSATAPTSVYRYGAGGGFPSSTFRATNYWVDVVFTTG</sequence>
<dbReference type="InterPro" id="IPR014755">
    <property type="entry name" value="Cu-Rt/internalin_Ig-like"/>
</dbReference>
<evidence type="ECO:0000313" key="7">
    <source>
        <dbReference type="Proteomes" id="UP000297447"/>
    </source>
</evidence>
<accession>A0A4R9A202</accession>
<dbReference type="Proteomes" id="UP000297447">
    <property type="component" value="Unassembled WGS sequence"/>
</dbReference>
<dbReference type="InterPro" id="IPR032812">
    <property type="entry name" value="SbsA_Ig"/>
</dbReference>
<feature type="domain" description="DUF4082" evidence="4">
    <location>
        <begin position="936"/>
        <end position="1082"/>
    </location>
</feature>
<reference evidence="6 7" key="1">
    <citation type="submission" date="2019-03" db="EMBL/GenBank/DDBJ databases">
        <title>Genomics of glacier-inhabiting Cryobacterium strains.</title>
        <authorList>
            <person name="Liu Q."/>
            <person name="Xin Y.-H."/>
        </authorList>
    </citation>
    <scope>NUCLEOTIDE SEQUENCE [LARGE SCALE GENOMIC DNA]</scope>
    <source>
        <strain evidence="6 7">Hh14</strain>
    </source>
</reference>
<dbReference type="Gene3D" id="2.60.40.1220">
    <property type="match status" value="1"/>
</dbReference>
<dbReference type="Pfam" id="PF13205">
    <property type="entry name" value="Big_5"/>
    <property type="match status" value="1"/>
</dbReference>
<dbReference type="InterPro" id="IPR014756">
    <property type="entry name" value="Ig_E-set"/>
</dbReference>
<dbReference type="InterPro" id="IPR025141">
    <property type="entry name" value="DUF4082"/>
</dbReference>
<evidence type="ECO:0000259" key="4">
    <source>
        <dbReference type="Pfam" id="PF13313"/>
    </source>
</evidence>
<dbReference type="Pfam" id="PF20254">
    <property type="entry name" value="DMFA2_C"/>
    <property type="match status" value="1"/>
</dbReference>
<dbReference type="SUPFAM" id="SSF81296">
    <property type="entry name" value="E set domains"/>
    <property type="match status" value="1"/>
</dbReference>
<evidence type="ECO:0000256" key="2">
    <source>
        <dbReference type="SAM" id="MobiDB-lite"/>
    </source>
</evidence>
<feature type="domain" description="N,N-dimethylformamidase beta subunit-like C-terminal" evidence="5">
    <location>
        <begin position="106"/>
        <end position="498"/>
    </location>
</feature>
<feature type="region of interest" description="Disordered" evidence="2">
    <location>
        <begin position="812"/>
        <end position="835"/>
    </location>
</feature>
<dbReference type="InterPro" id="IPR046540">
    <property type="entry name" value="DMFA2_C"/>
</dbReference>
<dbReference type="OrthoDB" id="505641at2"/>
<feature type="compositionally biased region" description="Low complexity" evidence="2">
    <location>
        <begin position="819"/>
        <end position="835"/>
    </location>
</feature>
<proteinExistence type="predicted"/>
<name>A0A4R9A202_9MICO</name>